<name>A0A3G2SAW1_MALR7</name>
<dbReference type="Gene3D" id="1.10.3450.40">
    <property type="entry name" value="Signal recognition particle, SRP68 subunit, RNA-binding domain"/>
    <property type="match status" value="1"/>
</dbReference>
<dbReference type="CDD" id="cd15481">
    <property type="entry name" value="SRP68-RBD"/>
    <property type="match status" value="1"/>
</dbReference>
<feature type="region of interest" description="Disordered" evidence="10">
    <location>
        <begin position="63"/>
        <end position="89"/>
    </location>
</feature>
<dbReference type="InterPro" id="IPR034652">
    <property type="entry name" value="SRP68-RBD"/>
</dbReference>
<keyword evidence="4" id="KW-0963">Cytoplasm</keyword>
<dbReference type="Pfam" id="PF16969">
    <property type="entry name" value="SRP68"/>
    <property type="match status" value="1"/>
</dbReference>
<evidence type="ECO:0000256" key="10">
    <source>
        <dbReference type="SAM" id="MobiDB-lite"/>
    </source>
</evidence>
<evidence type="ECO:0000313" key="12">
    <source>
        <dbReference type="Proteomes" id="UP000269793"/>
    </source>
</evidence>
<dbReference type="AlphaFoldDB" id="A0A3G2SAW1"/>
<comment type="subcellular location">
    <subcellularLocation>
        <location evidence="1">Cytoplasm</location>
    </subcellularLocation>
    <subcellularLocation>
        <location evidence="2">Nucleus</location>
        <location evidence="2">Nucleolus</location>
    </subcellularLocation>
</comment>
<keyword evidence="12" id="KW-1185">Reference proteome</keyword>
<reference evidence="11 12" key="1">
    <citation type="submission" date="2018-10" db="EMBL/GenBank/DDBJ databases">
        <title>Complete genome sequence of Malassezia restricta CBS 7877.</title>
        <authorList>
            <person name="Morand S.C."/>
            <person name="Bertignac M."/>
            <person name="Iltis A."/>
            <person name="Kolder I."/>
            <person name="Pirovano W."/>
            <person name="Jourdain R."/>
            <person name="Clavaud C."/>
        </authorList>
    </citation>
    <scope>NUCLEOTIDE SEQUENCE [LARGE SCALE GENOMIC DNA]</scope>
    <source>
        <strain evidence="11 12">CBS 7877</strain>
    </source>
</reference>
<keyword evidence="5" id="KW-0694">RNA-binding</keyword>
<keyword evidence="8" id="KW-0687">Ribonucleoprotein</keyword>
<dbReference type="InterPro" id="IPR026258">
    <property type="entry name" value="SRP68"/>
</dbReference>
<dbReference type="VEuPathDB" id="FungiDB:DNF11_2317"/>
<dbReference type="PANTHER" id="PTHR12860">
    <property type="entry name" value="SIGNAL RECOGNITION PARTICLE 68 KDA PROTEIN"/>
    <property type="match status" value="1"/>
</dbReference>
<dbReference type="GO" id="GO:0030942">
    <property type="term" value="F:endoplasmic reticulum signal peptide binding"/>
    <property type="evidence" value="ECO:0007669"/>
    <property type="project" value="InterPro"/>
</dbReference>
<evidence type="ECO:0000256" key="6">
    <source>
        <dbReference type="ARBA" id="ARBA00023135"/>
    </source>
</evidence>
<evidence type="ECO:0000256" key="4">
    <source>
        <dbReference type="ARBA" id="ARBA00022490"/>
    </source>
</evidence>
<evidence type="ECO:0000256" key="3">
    <source>
        <dbReference type="ARBA" id="ARBA00009352"/>
    </source>
</evidence>
<evidence type="ECO:0000256" key="2">
    <source>
        <dbReference type="ARBA" id="ARBA00004604"/>
    </source>
</evidence>
<sequence length="719" mass="81364">MNVALQDREPAELGELSFPLLKLIIEARNEHGMRQHDWERYRRYCTTKTKRVRSALHLTHAPNKPATKVRRTKRSRRLTTEEQSVKDKKRDHTFERRDIVLDQVTDTRPLELLLFESEHAWASAEELWAKQTEETRAKLRRSSLGRARRAMQYATKLNELADALPSLDVHSRAQCLAYLGLVRSASAFIQENWESTLRATAATRRLLTITSECSPSSRDEAVASSFLDTIDAQIRFATYSLGETDDAAERVCTPEACEEVLPGWARVTQALQAAHPASASSNEPFVLHWRSQTIPVHSLELYDAIQRVQAEEATLAQHVAPTNKSTPGKRAKLSHAQRNAHRRHGMGRASDSYANRGELDPFDRVLAALSDAESIARVLVDDNTQALAKTHSTRYEAAGLLLRRAHEWLAYRLLSVRIARNVRLWSDVQSRAAMREARAEALTQQRTHRRTLPAMATGKRKRAARQYARSGTRARSQAQRQKHLKRVQDLCAQQSDRRRLRIVPGIAKLLDSIDGCLLAMVGLDLVEGEPDVSSLLESKRFYYCSELLRQVASAFAQYNQCGESLVLLQRADLYVRQAMQSLEFAQGAQDEDQHFAPQLLGPDDVLSRQTRHIQETRELTESRIGAQGVLVSSAMQSTKGGQTLYYYAHRHVSLDEANLSEALAQVRSPVQQHDSDLEAFEDAENETDDMDEENEVYVDTEPAPAPSGRSSWWGRWLGR</sequence>
<feature type="compositionally biased region" description="Basic residues" evidence="10">
    <location>
        <begin position="327"/>
        <end position="346"/>
    </location>
</feature>
<evidence type="ECO:0000256" key="5">
    <source>
        <dbReference type="ARBA" id="ARBA00022884"/>
    </source>
</evidence>
<dbReference type="OrthoDB" id="10255118at2759"/>
<evidence type="ECO:0000256" key="7">
    <source>
        <dbReference type="ARBA" id="ARBA00023242"/>
    </source>
</evidence>
<organism evidence="11 12">
    <name type="scientific">Malassezia restricta (strain ATCC 96810 / NBRC 103918 / CBS 7877)</name>
    <name type="common">Seborrheic dermatitis infection agent</name>
    <dbReference type="NCBI Taxonomy" id="425264"/>
    <lineage>
        <taxon>Eukaryota</taxon>
        <taxon>Fungi</taxon>
        <taxon>Dikarya</taxon>
        <taxon>Basidiomycota</taxon>
        <taxon>Ustilaginomycotina</taxon>
        <taxon>Malasseziomycetes</taxon>
        <taxon>Malasseziales</taxon>
        <taxon>Malasseziaceae</taxon>
        <taxon>Malassezia</taxon>
    </lineage>
</organism>
<keyword evidence="6" id="KW-0733">Signal recognition particle</keyword>
<feature type="region of interest" description="Disordered" evidence="10">
    <location>
        <begin position="320"/>
        <end position="355"/>
    </location>
</feature>
<accession>A0A3G2SAW1</accession>
<evidence type="ECO:0000313" key="11">
    <source>
        <dbReference type="EMBL" id="AYO43267.1"/>
    </source>
</evidence>
<dbReference type="GO" id="GO:0006614">
    <property type="term" value="P:SRP-dependent cotranslational protein targeting to membrane"/>
    <property type="evidence" value="ECO:0007669"/>
    <property type="project" value="InterPro"/>
</dbReference>
<dbReference type="InterPro" id="IPR038253">
    <property type="entry name" value="SRP68_N_sf"/>
</dbReference>
<dbReference type="GO" id="GO:0008312">
    <property type="term" value="F:7S RNA binding"/>
    <property type="evidence" value="ECO:0007669"/>
    <property type="project" value="InterPro"/>
</dbReference>
<dbReference type="STRING" id="425264.A0A3G2SAW1"/>
<dbReference type="GO" id="GO:0005047">
    <property type="term" value="F:signal recognition particle binding"/>
    <property type="evidence" value="ECO:0007669"/>
    <property type="project" value="InterPro"/>
</dbReference>
<evidence type="ECO:0000256" key="9">
    <source>
        <dbReference type="ARBA" id="ARBA00029498"/>
    </source>
</evidence>
<proteinExistence type="inferred from homology"/>
<dbReference type="EMBL" id="CP033151">
    <property type="protein sequence ID" value="AYO43267.1"/>
    <property type="molecule type" value="Genomic_DNA"/>
</dbReference>
<dbReference type="GO" id="GO:0005730">
    <property type="term" value="C:nucleolus"/>
    <property type="evidence" value="ECO:0007669"/>
    <property type="project" value="UniProtKB-SubCell"/>
</dbReference>
<dbReference type="GO" id="GO:0005786">
    <property type="term" value="C:signal recognition particle, endoplasmic reticulum targeting"/>
    <property type="evidence" value="ECO:0007669"/>
    <property type="project" value="UniProtKB-KW"/>
</dbReference>
<feature type="compositionally biased region" description="Acidic residues" evidence="10">
    <location>
        <begin position="682"/>
        <end position="698"/>
    </location>
</feature>
<feature type="compositionally biased region" description="Basic and acidic residues" evidence="10">
    <location>
        <begin position="78"/>
        <end position="89"/>
    </location>
</feature>
<feature type="compositionally biased region" description="Basic residues" evidence="10">
    <location>
        <begin position="67"/>
        <end position="77"/>
    </location>
</feature>
<comment type="similarity">
    <text evidence="3">Belongs to the SRP68 family.</text>
</comment>
<feature type="region of interest" description="Disordered" evidence="10">
    <location>
        <begin position="682"/>
        <end position="719"/>
    </location>
</feature>
<protein>
    <recommendedName>
        <fullName evidence="9">Signal recognition particle subunit SRP68</fullName>
    </recommendedName>
</protein>
<dbReference type="Proteomes" id="UP000269793">
    <property type="component" value="Chromosome IV"/>
</dbReference>
<dbReference type="PANTHER" id="PTHR12860:SF0">
    <property type="entry name" value="SIGNAL RECOGNITION PARTICLE SUBUNIT SRP68"/>
    <property type="match status" value="1"/>
</dbReference>
<keyword evidence="7" id="KW-0539">Nucleus</keyword>
<evidence type="ECO:0000256" key="8">
    <source>
        <dbReference type="ARBA" id="ARBA00023274"/>
    </source>
</evidence>
<evidence type="ECO:0000256" key="1">
    <source>
        <dbReference type="ARBA" id="ARBA00004496"/>
    </source>
</evidence>
<gene>
    <name evidence="11" type="primary">SRP68</name>
    <name evidence="11" type="ORF">DNF11_2317</name>
</gene>